<protein>
    <submittedName>
        <fullName evidence="5">Exonuclease domain-containing protein</fullName>
    </submittedName>
</protein>
<gene>
    <name evidence="5" type="ORF">ACFFTO_31115</name>
</gene>
<sequence length="417" mass="45082">MKSTHGYAVIDTETTGILTGWHHRIAEIAVVHVAPDGQVTDEWVTLVNPDRDLGPQAIHGIRAANARRAPRFERLAGELVERLRGRVVVAHNWTFDAMHLRAEFGRLGIDTPFEPDAGLCTMRAAGRARLSSGRSLIDCCAAAGLPGRSWHTALDDARGAGELLGFLLRHAPDSVRVTDTQLRAASWAWPRLERGRVRAVRRAAVGHVEPHFLARLVERMPRDGEPAVDAYYAMLDAALLDRQISATEGDALVEVAHDLGLHKNEVVALHLSYLRDLAREAWADQVITDEERNDLLTVATLLALDPTVVETILDEERDAAQAPAPAQARKVGGLVLRPGDKVVLTGNMKRERADIVAEAAAAGIRVIGSVSRQTRVVAAADPDSMSGKAKRARECGVPVVSEDAFLSALGKLAGQAV</sequence>
<dbReference type="GO" id="GO:0004527">
    <property type="term" value="F:exonuclease activity"/>
    <property type="evidence" value="ECO:0007669"/>
    <property type="project" value="UniProtKB-KW"/>
</dbReference>
<evidence type="ECO:0000256" key="1">
    <source>
        <dbReference type="ARBA" id="ARBA00022722"/>
    </source>
</evidence>
<dbReference type="PANTHER" id="PTHR30231">
    <property type="entry name" value="DNA POLYMERASE III SUBUNIT EPSILON"/>
    <property type="match status" value="1"/>
</dbReference>
<name>A0ABV5UB78_9PSEU</name>
<dbReference type="InterPro" id="IPR036420">
    <property type="entry name" value="BRCT_dom_sf"/>
</dbReference>
<keyword evidence="2" id="KW-0378">Hydrolase</keyword>
<dbReference type="PANTHER" id="PTHR30231:SF4">
    <property type="entry name" value="PROTEIN NEN2"/>
    <property type="match status" value="1"/>
</dbReference>
<keyword evidence="3 5" id="KW-0269">Exonuclease</keyword>
<evidence type="ECO:0000256" key="3">
    <source>
        <dbReference type="ARBA" id="ARBA00022839"/>
    </source>
</evidence>
<dbReference type="InterPro" id="IPR012337">
    <property type="entry name" value="RNaseH-like_sf"/>
</dbReference>
<dbReference type="Pfam" id="PF00929">
    <property type="entry name" value="RNase_T"/>
    <property type="match status" value="1"/>
</dbReference>
<dbReference type="Gene3D" id="3.30.420.10">
    <property type="entry name" value="Ribonuclease H-like superfamily/Ribonuclease H"/>
    <property type="match status" value="1"/>
</dbReference>
<dbReference type="EMBL" id="JBHMBK010000028">
    <property type="protein sequence ID" value="MFB9688648.1"/>
    <property type="molecule type" value="Genomic_DNA"/>
</dbReference>
<dbReference type="SMART" id="SM00479">
    <property type="entry name" value="EXOIII"/>
    <property type="match status" value="1"/>
</dbReference>
<evidence type="ECO:0000313" key="5">
    <source>
        <dbReference type="EMBL" id="MFB9688648.1"/>
    </source>
</evidence>
<keyword evidence="6" id="KW-1185">Reference proteome</keyword>
<dbReference type="Gene3D" id="3.40.50.10190">
    <property type="entry name" value="BRCT domain"/>
    <property type="match status" value="1"/>
</dbReference>
<comment type="caution">
    <text evidence="5">The sequence shown here is derived from an EMBL/GenBank/DDBJ whole genome shotgun (WGS) entry which is preliminary data.</text>
</comment>
<evidence type="ECO:0000313" key="6">
    <source>
        <dbReference type="Proteomes" id="UP001589535"/>
    </source>
</evidence>
<dbReference type="InterPro" id="IPR013520">
    <property type="entry name" value="Ribonucl_H"/>
</dbReference>
<organism evidence="5 6">
    <name type="scientific">Amycolatopsis plumensis</name>
    <dbReference type="NCBI Taxonomy" id="236508"/>
    <lineage>
        <taxon>Bacteria</taxon>
        <taxon>Bacillati</taxon>
        <taxon>Actinomycetota</taxon>
        <taxon>Actinomycetes</taxon>
        <taxon>Pseudonocardiales</taxon>
        <taxon>Pseudonocardiaceae</taxon>
        <taxon>Amycolatopsis</taxon>
    </lineage>
</organism>
<dbReference type="SUPFAM" id="SSF52113">
    <property type="entry name" value="BRCT domain"/>
    <property type="match status" value="1"/>
</dbReference>
<reference evidence="5 6" key="1">
    <citation type="submission" date="2024-09" db="EMBL/GenBank/DDBJ databases">
        <authorList>
            <person name="Sun Q."/>
            <person name="Mori K."/>
        </authorList>
    </citation>
    <scope>NUCLEOTIDE SEQUENCE [LARGE SCALE GENOMIC DNA]</scope>
    <source>
        <strain evidence="5 6">JCM 13852</strain>
    </source>
</reference>
<evidence type="ECO:0000256" key="2">
    <source>
        <dbReference type="ARBA" id="ARBA00022801"/>
    </source>
</evidence>
<proteinExistence type="predicted"/>
<dbReference type="CDD" id="cd06127">
    <property type="entry name" value="DEDDh"/>
    <property type="match status" value="1"/>
</dbReference>
<evidence type="ECO:0000259" key="4">
    <source>
        <dbReference type="SMART" id="SM00479"/>
    </source>
</evidence>
<accession>A0ABV5UB78</accession>
<feature type="domain" description="Exonuclease" evidence="4">
    <location>
        <begin position="6"/>
        <end position="173"/>
    </location>
</feature>
<dbReference type="SUPFAM" id="SSF53098">
    <property type="entry name" value="Ribonuclease H-like"/>
    <property type="match status" value="1"/>
</dbReference>
<keyword evidence="1" id="KW-0540">Nuclease</keyword>
<dbReference type="RefSeq" id="WP_378201027.1">
    <property type="nucleotide sequence ID" value="NZ_JBHMBK010000028.1"/>
</dbReference>
<dbReference type="Proteomes" id="UP001589535">
    <property type="component" value="Unassembled WGS sequence"/>
</dbReference>
<dbReference type="InterPro" id="IPR036397">
    <property type="entry name" value="RNaseH_sf"/>
</dbReference>